<accession>X0W406</accession>
<dbReference type="PANTHER" id="PTHR43172">
    <property type="entry name" value="ADENYLOSUCCINATE LYASE"/>
    <property type="match status" value="1"/>
</dbReference>
<dbReference type="EMBL" id="BARS01031544">
    <property type="protein sequence ID" value="GAG19358.1"/>
    <property type="molecule type" value="Genomic_DNA"/>
</dbReference>
<dbReference type="GO" id="GO:0070626">
    <property type="term" value="F:(S)-2-(5-amino-1-(5-phospho-D-ribosyl)imidazole-4-carboxamido) succinate lyase (fumarate-forming) activity"/>
    <property type="evidence" value="ECO:0007669"/>
    <property type="project" value="TreeGrafter"/>
</dbReference>
<dbReference type="PRINTS" id="PR00149">
    <property type="entry name" value="FUMRATELYASE"/>
</dbReference>
<dbReference type="InterPro" id="IPR020557">
    <property type="entry name" value="Fumarate_lyase_CS"/>
</dbReference>
<comment type="similarity">
    <text evidence="3">Belongs to the lyase 1 family. Adenylosuccinate lyase subfamily.</text>
</comment>
<comment type="caution">
    <text evidence="12">The sequence shown here is derived from an EMBL/GenBank/DDBJ whole genome shotgun (WGS) entry which is preliminary data.</text>
</comment>
<keyword evidence="6" id="KW-0658">Purine biosynthesis</keyword>
<dbReference type="UniPathway" id="UPA00075">
    <property type="reaction ID" value="UER00336"/>
</dbReference>
<organism evidence="12">
    <name type="scientific">marine sediment metagenome</name>
    <dbReference type="NCBI Taxonomy" id="412755"/>
    <lineage>
        <taxon>unclassified sequences</taxon>
        <taxon>metagenomes</taxon>
        <taxon>ecological metagenomes</taxon>
    </lineage>
</organism>
<evidence type="ECO:0000256" key="1">
    <source>
        <dbReference type="ARBA" id="ARBA00004706"/>
    </source>
</evidence>
<evidence type="ECO:0000259" key="11">
    <source>
        <dbReference type="Pfam" id="PF00206"/>
    </source>
</evidence>
<dbReference type="PROSITE" id="PS00163">
    <property type="entry name" value="FUMARATE_LYASES"/>
    <property type="match status" value="1"/>
</dbReference>
<dbReference type="PRINTS" id="PR00145">
    <property type="entry name" value="ARGSUCLYASE"/>
</dbReference>
<evidence type="ECO:0000256" key="2">
    <source>
        <dbReference type="ARBA" id="ARBA00004734"/>
    </source>
</evidence>
<comment type="pathway">
    <text evidence="2">Purine metabolism; AMP biosynthesis via de novo pathway; AMP from IMP: step 2/2.</text>
</comment>
<dbReference type="GO" id="GO:0005829">
    <property type="term" value="C:cytosol"/>
    <property type="evidence" value="ECO:0007669"/>
    <property type="project" value="TreeGrafter"/>
</dbReference>
<dbReference type="InterPro" id="IPR000362">
    <property type="entry name" value="Fumarate_lyase_fam"/>
</dbReference>
<dbReference type="Pfam" id="PF00206">
    <property type="entry name" value="Lyase_1"/>
    <property type="match status" value="1"/>
</dbReference>
<dbReference type="AlphaFoldDB" id="X0W406"/>
<dbReference type="InterPro" id="IPR008948">
    <property type="entry name" value="L-Aspartase-like"/>
</dbReference>
<dbReference type="GO" id="GO:0044208">
    <property type="term" value="P:'de novo' AMP biosynthetic process"/>
    <property type="evidence" value="ECO:0007669"/>
    <property type="project" value="UniProtKB-UniPathway"/>
</dbReference>
<name>X0W406_9ZZZZ</name>
<dbReference type="FunFam" id="1.20.200.10:FF:000008">
    <property type="entry name" value="Adenylosuccinate lyase"/>
    <property type="match status" value="1"/>
</dbReference>
<comment type="pathway">
    <text evidence="1">Purine metabolism; IMP biosynthesis via de novo pathway; 5-amino-1-(5-phospho-D-ribosyl)imidazole-4-carboxamide from 5-amino-1-(5-phospho-D-ribosyl)imidazole-4-carboxylate: step 2/2.</text>
</comment>
<dbReference type="NCBIfam" id="TIGR00928">
    <property type="entry name" value="purB"/>
    <property type="match status" value="1"/>
</dbReference>
<comment type="catalytic activity">
    <reaction evidence="8">
        <text>(2S)-2-[5-amino-1-(5-phospho-beta-D-ribosyl)imidazole-4-carboxamido]succinate = 5-amino-1-(5-phospho-beta-D-ribosyl)imidazole-4-carboxamide + fumarate</text>
        <dbReference type="Rhea" id="RHEA:23920"/>
        <dbReference type="ChEBI" id="CHEBI:29806"/>
        <dbReference type="ChEBI" id="CHEBI:58443"/>
        <dbReference type="ChEBI" id="CHEBI:58475"/>
        <dbReference type="EC" id="4.3.2.2"/>
    </reaction>
    <physiologicalReaction direction="left-to-right" evidence="8">
        <dbReference type="Rhea" id="RHEA:23921"/>
    </physiologicalReaction>
</comment>
<sequence>AKIRHDIMAVVTALSEVCGPSGAYVHLGATSNDITDSATALQLKDALKLINQHLNDLEVVLMELSEANKHVLLIGRTHGQHAIPMTLGFKFVVWLRETSRHIQRLEECTDRVVVGKMSGAVGTQAGLGPNAMKVQHLTMSRLGIMAADVSTQIVQRDRYAELICLFAIIASSLDKFAIEIRELQRPEIGELAEPFASATQVGSSTMPHKKNPILCERVCGLAKILRSLTIPALENVPTWHERDITQSSAERFILPEACILLE</sequence>
<keyword evidence="7" id="KW-0456">Lyase</keyword>
<dbReference type="PANTHER" id="PTHR43172:SF1">
    <property type="entry name" value="ADENYLOSUCCINATE LYASE"/>
    <property type="match status" value="1"/>
</dbReference>
<proteinExistence type="inferred from homology"/>
<evidence type="ECO:0000313" key="12">
    <source>
        <dbReference type="EMBL" id="GAG19358.1"/>
    </source>
</evidence>
<dbReference type="InterPro" id="IPR022761">
    <property type="entry name" value="Fumarate_lyase_N"/>
</dbReference>
<evidence type="ECO:0000256" key="5">
    <source>
        <dbReference type="ARBA" id="ARBA00017058"/>
    </source>
</evidence>
<protein>
    <recommendedName>
        <fullName evidence="5">Adenylosuccinate lyase</fullName>
        <ecNumber evidence="4">4.3.2.2</ecNumber>
    </recommendedName>
    <alternativeName>
        <fullName evidence="9">Adenylosuccinase</fullName>
    </alternativeName>
</protein>
<dbReference type="SUPFAM" id="SSF48557">
    <property type="entry name" value="L-aspartase-like"/>
    <property type="match status" value="1"/>
</dbReference>
<evidence type="ECO:0000256" key="4">
    <source>
        <dbReference type="ARBA" id="ARBA00012339"/>
    </source>
</evidence>
<dbReference type="InterPro" id="IPR004769">
    <property type="entry name" value="Pur_lyase"/>
</dbReference>
<dbReference type="GO" id="GO:0004018">
    <property type="term" value="F:N6-(1,2-dicarboxyethyl)AMP AMP-lyase (fumarate-forming) activity"/>
    <property type="evidence" value="ECO:0007669"/>
    <property type="project" value="InterPro"/>
</dbReference>
<dbReference type="UniPathway" id="UPA00074">
    <property type="reaction ID" value="UER00132"/>
</dbReference>
<gene>
    <name evidence="12" type="ORF">S01H1_49080</name>
</gene>
<feature type="non-terminal residue" evidence="12">
    <location>
        <position position="262"/>
    </location>
</feature>
<feature type="non-terminal residue" evidence="12">
    <location>
        <position position="1"/>
    </location>
</feature>
<reference evidence="12" key="1">
    <citation type="journal article" date="2014" name="Front. Microbiol.">
        <title>High frequency of phylogenetically diverse reductive dehalogenase-homologous genes in deep subseafloor sedimentary metagenomes.</title>
        <authorList>
            <person name="Kawai M."/>
            <person name="Futagami T."/>
            <person name="Toyoda A."/>
            <person name="Takaki Y."/>
            <person name="Nishi S."/>
            <person name="Hori S."/>
            <person name="Arai W."/>
            <person name="Tsubouchi T."/>
            <person name="Morono Y."/>
            <person name="Uchiyama I."/>
            <person name="Ito T."/>
            <person name="Fujiyama A."/>
            <person name="Inagaki F."/>
            <person name="Takami H."/>
        </authorList>
    </citation>
    <scope>NUCLEOTIDE SEQUENCE</scope>
    <source>
        <strain evidence="12">Expedition CK06-06</strain>
    </source>
</reference>
<evidence type="ECO:0000256" key="6">
    <source>
        <dbReference type="ARBA" id="ARBA00022755"/>
    </source>
</evidence>
<evidence type="ECO:0000256" key="9">
    <source>
        <dbReference type="ARBA" id="ARBA00030717"/>
    </source>
</evidence>
<dbReference type="GO" id="GO:0006189">
    <property type="term" value="P:'de novo' IMP biosynthetic process"/>
    <property type="evidence" value="ECO:0007669"/>
    <property type="project" value="UniProtKB-UniPathway"/>
</dbReference>
<evidence type="ECO:0000256" key="3">
    <source>
        <dbReference type="ARBA" id="ARBA00008273"/>
    </source>
</evidence>
<evidence type="ECO:0000256" key="10">
    <source>
        <dbReference type="ARBA" id="ARBA00049115"/>
    </source>
</evidence>
<feature type="domain" description="Fumarate lyase N-terminal" evidence="11">
    <location>
        <begin position="13"/>
        <end position="222"/>
    </location>
</feature>
<comment type="catalytic activity">
    <reaction evidence="10">
        <text>N(6)-(1,2-dicarboxyethyl)-AMP = fumarate + AMP</text>
        <dbReference type="Rhea" id="RHEA:16853"/>
        <dbReference type="ChEBI" id="CHEBI:29806"/>
        <dbReference type="ChEBI" id="CHEBI:57567"/>
        <dbReference type="ChEBI" id="CHEBI:456215"/>
        <dbReference type="EC" id="4.3.2.2"/>
    </reaction>
    <physiologicalReaction direction="left-to-right" evidence="10">
        <dbReference type="Rhea" id="RHEA:16854"/>
    </physiologicalReaction>
</comment>
<evidence type="ECO:0000256" key="8">
    <source>
        <dbReference type="ARBA" id="ARBA00024477"/>
    </source>
</evidence>
<evidence type="ECO:0000256" key="7">
    <source>
        <dbReference type="ARBA" id="ARBA00023239"/>
    </source>
</evidence>
<dbReference type="Gene3D" id="1.20.200.10">
    <property type="entry name" value="Fumarase/aspartase (Central domain)"/>
    <property type="match status" value="1"/>
</dbReference>
<dbReference type="EC" id="4.3.2.2" evidence="4"/>